<dbReference type="RefSeq" id="WP_191739897.1">
    <property type="nucleotide sequence ID" value="NZ_JACSQB010000053.1"/>
</dbReference>
<protein>
    <submittedName>
        <fullName evidence="3">Acetylhydrolase</fullName>
    </submittedName>
</protein>
<evidence type="ECO:0000259" key="2">
    <source>
        <dbReference type="Pfam" id="PF13472"/>
    </source>
</evidence>
<dbReference type="Pfam" id="PF13472">
    <property type="entry name" value="Lipase_GDSL_2"/>
    <property type="match status" value="1"/>
</dbReference>
<feature type="region of interest" description="Disordered" evidence="1">
    <location>
        <begin position="51"/>
        <end position="103"/>
    </location>
</feature>
<name>A0ABR8YRP2_9CLOT</name>
<dbReference type="InterPro" id="IPR036514">
    <property type="entry name" value="SGNH_hydro_sf"/>
</dbReference>
<gene>
    <name evidence="3" type="ORF">H9637_07680</name>
</gene>
<proteinExistence type="predicted"/>
<organism evidence="3 4">
    <name type="scientific">Clostridium faecium</name>
    <dbReference type="NCBI Taxonomy" id="2762223"/>
    <lineage>
        <taxon>Bacteria</taxon>
        <taxon>Bacillati</taxon>
        <taxon>Bacillota</taxon>
        <taxon>Clostridia</taxon>
        <taxon>Eubacteriales</taxon>
        <taxon>Clostridiaceae</taxon>
        <taxon>Clostridium</taxon>
    </lineage>
</organism>
<dbReference type="SUPFAM" id="SSF52266">
    <property type="entry name" value="SGNH hydrolase"/>
    <property type="match status" value="1"/>
</dbReference>
<evidence type="ECO:0000256" key="1">
    <source>
        <dbReference type="SAM" id="MobiDB-lite"/>
    </source>
</evidence>
<dbReference type="InterPro" id="IPR013830">
    <property type="entry name" value="SGNH_hydro"/>
</dbReference>
<dbReference type="Gene3D" id="3.40.50.1110">
    <property type="entry name" value="SGNH hydrolase"/>
    <property type="match status" value="1"/>
</dbReference>
<sequence length="284" mass="32863">MKRYRKRKLRIVNLRRFLASVTVIGLVMAAAIIPVKNYVFKNVFGKNTVSAKSNDNMDKSKDESIKSVEDANYEKQNQKNLNIDKVDEEKEKNKDNNSEVNNNVEVKPVDNKEFFKNSVFMGDSITEALSFYEFLDESQVIALKGHTLIDAKNDVDKVAEVCPEKIFMLFGMNDLEMGINGEEFAKNYSELIDKLKEKLPNSNIYINSILPISEEVQKKEPLLAINRIDEFNNAVIKMAKDKNVNYINIAPLLEENKDLYEPDGKHTKYHFYELWLDYIKNNVK</sequence>
<evidence type="ECO:0000313" key="3">
    <source>
        <dbReference type="EMBL" id="MBD8046921.1"/>
    </source>
</evidence>
<dbReference type="Proteomes" id="UP000627166">
    <property type="component" value="Unassembled WGS sequence"/>
</dbReference>
<feature type="compositionally biased region" description="Basic and acidic residues" evidence="1">
    <location>
        <begin position="55"/>
        <end position="97"/>
    </location>
</feature>
<accession>A0ABR8YRP2</accession>
<feature type="domain" description="SGNH hydrolase-type esterase" evidence="2">
    <location>
        <begin position="121"/>
        <end position="271"/>
    </location>
</feature>
<comment type="caution">
    <text evidence="3">The sequence shown here is derived from an EMBL/GenBank/DDBJ whole genome shotgun (WGS) entry which is preliminary data.</text>
</comment>
<reference evidence="3 4" key="1">
    <citation type="submission" date="2020-08" db="EMBL/GenBank/DDBJ databases">
        <title>A Genomic Blueprint of the Chicken Gut Microbiome.</title>
        <authorList>
            <person name="Gilroy R."/>
            <person name="Ravi A."/>
            <person name="Getino M."/>
            <person name="Pursley I."/>
            <person name="Horton D.L."/>
            <person name="Alikhan N.-F."/>
            <person name="Baker D."/>
            <person name="Gharbi K."/>
            <person name="Hall N."/>
            <person name="Watson M."/>
            <person name="Adriaenssens E.M."/>
            <person name="Foster-Nyarko E."/>
            <person name="Jarju S."/>
            <person name="Secka A."/>
            <person name="Antonio M."/>
            <person name="Oren A."/>
            <person name="Chaudhuri R."/>
            <person name="La Ragione R.M."/>
            <person name="Hildebrand F."/>
            <person name="Pallen M.J."/>
        </authorList>
    </citation>
    <scope>NUCLEOTIDE SEQUENCE [LARGE SCALE GENOMIC DNA]</scope>
    <source>
        <strain evidence="3 4">N37</strain>
    </source>
</reference>
<dbReference type="EMBL" id="JACSQB010000053">
    <property type="protein sequence ID" value="MBD8046921.1"/>
    <property type="molecule type" value="Genomic_DNA"/>
</dbReference>
<keyword evidence="4" id="KW-1185">Reference proteome</keyword>
<evidence type="ECO:0000313" key="4">
    <source>
        <dbReference type="Proteomes" id="UP000627166"/>
    </source>
</evidence>